<keyword evidence="1" id="KW-0812">Transmembrane</keyword>
<sequence length="151" mass="17552">MKSPVHIIIIMAIVVCIGTTVGFFLGVNEGIKQYFMYESSVKASLLTHELRDLRENNLETSITSKEIELDGKVVDFTRFQKEGQPWVLTFYRSVEIKHEKYMKTVAAYRKMYPPVVPTIDYSKNHMMKERMEQHKTNVVIATRSILNEFGE</sequence>
<dbReference type="AlphaFoldDB" id="A0A9E4N1Z5"/>
<comment type="caution">
    <text evidence="2">The sequence shown here is derived from an EMBL/GenBank/DDBJ whole genome shotgun (WGS) entry which is preliminary data.</text>
</comment>
<evidence type="ECO:0000256" key="1">
    <source>
        <dbReference type="SAM" id="Phobius"/>
    </source>
</evidence>
<gene>
    <name evidence="2" type="ORF">JAZ07_02285</name>
</gene>
<evidence type="ECO:0000313" key="2">
    <source>
        <dbReference type="EMBL" id="MCG7945156.1"/>
    </source>
</evidence>
<feature type="transmembrane region" description="Helical" evidence="1">
    <location>
        <begin position="6"/>
        <end position="27"/>
    </location>
</feature>
<protein>
    <submittedName>
        <fullName evidence="2">Uncharacterized protein</fullName>
    </submittedName>
</protein>
<evidence type="ECO:0000313" key="3">
    <source>
        <dbReference type="Proteomes" id="UP000886667"/>
    </source>
</evidence>
<organism evidence="2 3">
    <name type="scientific">Candidatus Thiodiazotropha taylori</name>
    <dbReference type="NCBI Taxonomy" id="2792791"/>
    <lineage>
        <taxon>Bacteria</taxon>
        <taxon>Pseudomonadati</taxon>
        <taxon>Pseudomonadota</taxon>
        <taxon>Gammaproteobacteria</taxon>
        <taxon>Chromatiales</taxon>
        <taxon>Sedimenticolaceae</taxon>
        <taxon>Candidatus Thiodiazotropha</taxon>
    </lineage>
</organism>
<keyword evidence="1" id="KW-1133">Transmembrane helix</keyword>
<reference evidence="2" key="1">
    <citation type="journal article" date="2021" name="Proc. Natl. Acad. Sci. U.S.A.">
        <title>Global biogeography of chemosynthetic symbionts reveals both localized and globally distributed symbiont groups. .</title>
        <authorList>
            <person name="Osvatic J.T."/>
            <person name="Wilkins L.G.E."/>
            <person name="Leibrecht L."/>
            <person name="Leray M."/>
            <person name="Zauner S."/>
            <person name="Polzin J."/>
            <person name="Camacho Y."/>
            <person name="Gros O."/>
            <person name="van Gils J.A."/>
            <person name="Eisen J.A."/>
            <person name="Petersen J.M."/>
            <person name="Yuen B."/>
        </authorList>
    </citation>
    <scope>NUCLEOTIDE SEQUENCE</scope>
    <source>
        <strain evidence="2">MAGclacostrist064TRANS</strain>
    </source>
</reference>
<accession>A0A9E4N1Z5</accession>
<name>A0A9E4N1Z5_9GAMM</name>
<proteinExistence type="predicted"/>
<dbReference type="Proteomes" id="UP000886667">
    <property type="component" value="Unassembled WGS sequence"/>
</dbReference>
<keyword evidence="1" id="KW-0472">Membrane</keyword>
<dbReference type="EMBL" id="JAEPCM010000044">
    <property type="protein sequence ID" value="MCG7945156.1"/>
    <property type="molecule type" value="Genomic_DNA"/>
</dbReference>